<gene>
    <name evidence="1" type="ORF">COLO4_07257</name>
</gene>
<dbReference type="Proteomes" id="UP000187203">
    <property type="component" value="Unassembled WGS sequence"/>
</dbReference>
<comment type="caution">
    <text evidence="1">The sequence shown here is derived from an EMBL/GenBank/DDBJ whole genome shotgun (WGS) entry which is preliminary data.</text>
</comment>
<evidence type="ECO:0000313" key="1">
    <source>
        <dbReference type="EMBL" id="OMP07527.1"/>
    </source>
</evidence>
<organism evidence="1 2">
    <name type="scientific">Corchorus olitorius</name>
    <dbReference type="NCBI Taxonomy" id="93759"/>
    <lineage>
        <taxon>Eukaryota</taxon>
        <taxon>Viridiplantae</taxon>
        <taxon>Streptophyta</taxon>
        <taxon>Embryophyta</taxon>
        <taxon>Tracheophyta</taxon>
        <taxon>Spermatophyta</taxon>
        <taxon>Magnoliopsida</taxon>
        <taxon>eudicotyledons</taxon>
        <taxon>Gunneridae</taxon>
        <taxon>Pentapetalae</taxon>
        <taxon>rosids</taxon>
        <taxon>malvids</taxon>
        <taxon>Malvales</taxon>
        <taxon>Malvaceae</taxon>
        <taxon>Grewioideae</taxon>
        <taxon>Apeibeae</taxon>
        <taxon>Corchorus</taxon>
    </lineage>
</organism>
<evidence type="ECO:0000313" key="2">
    <source>
        <dbReference type="Proteomes" id="UP000187203"/>
    </source>
</evidence>
<proteinExistence type="predicted"/>
<dbReference type="AlphaFoldDB" id="A0A1R3KKB3"/>
<keyword evidence="2" id="KW-1185">Reference proteome</keyword>
<name>A0A1R3KKB3_9ROSI</name>
<reference evidence="2" key="1">
    <citation type="submission" date="2013-09" db="EMBL/GenBank/DDBJ databases">
        <title>Corchorus olitorius genome sequencing.</title>
        <authorList>
            <person name="Alam M."/>
            <person name="Haque M.S."/>
            <person name="Islam M.S."/>
            <person name="Emdad E.M."/>
            <person name="Islam M.M."/>
            <person name="Ahmed B."/>
            <person name="Halim A."/>
            <person name="Hossen Q.M.M."/>
            <person name="Hossain M.Z."/>
            <person name="Ahmed R."/>
            <person name="Khan M.M."/>
            <person name="Islam R."/>
            <person name="Rashid M.M."/>
            <person name="Khan S.A."/>
            <person name="Rahman M.S."/>
            <person name="Alam M."/>
            <person name="Yahiya A.S."/>
            <person name="Khan M.S."/>
            <person name="Azam M.S."/>
            <person name="Haque T."/>
            <person name="Lashkar M.Z.H."/>
            <person name="Akhand A.I."/>
            <person name="Morshed G."/>
            <person name="Roy S."/>
            <person name="Uddin K.S."/>
            <person name="Rabeya T."/>
            <person name="Hossain A.S."/>
            <person name="Chowdhury A."/>
            <person name="Snigdha A.R."/>
            <person name="Mortoza M.S."/>
            <person name="Matin S.A."/>
            <person name="Hoque S.M.E."/>
            <person name="Islam M.K."/>
            <person name="Roy D.K."/>
            <person name="Haider R."/>
            <person name="Moosa M.M."/>
            <person name="Elias S.M."/>
            <person name="Hasan A.M."/>
            <person name="Jahan S."/>
            <person name="Shafiuddin M."/>
            <person name="Mahmood N."/>
            <person name="Shommy N.S."/>
        </authorList>
    </citation>
    <scope>NUCLEOTIDE SEQUENCE [LARGE SCALE GENOMIC DNA]</scope>
    <source>
        <strain evidence="2">cv. O-4</strain>
    </source>
</reference>
<sequence length="35" mass="4127">MVSGRDKLRWSYELSWVCWGNNDDAELVLALSLLW</sequence>
<protein>
    <submittedName>
        <fullName evidence="1">Uncharacterized protein</fullName>
    </submittedName>
</protein>
<dbReference type="EMBL" id="AWUE01013178">
    <property type="protein sequence ID" value="OMP07527.1"/>
    <property type="molecule type" value="Genomic_DNA"/>
</dbReference>
<accession>A0A1R3KKB3</accession>